<dbReference type="EMBL" id="JBBAYM010000308">
    <property type="protein sequence ID" value="MEI5617186.1"/>
    <property type="molecule type" value="Genomic_DNA"/>
</dbReference>
<dbReference type="Proteomes" id="UP001365781">
    <property type="component" value="Unassembled WGS sequence"/>
</dbReference>
<evidence type="ECO:0000256" key="2">
    <source>
        <dbReference type="ARBA" id="ARBA00005675"/>
    </source>
</evidence>
<accession>A0ABU8GXH3</accession>
<dbReference type="Pfam" id="PF00122">
    <property type="entry name" value="E1-E2_ATPase"/>
    <property type="match status" value="1"/>
</dbReference>
<dbReference type="InterPro" id="IPR059000">
    <property type="entry name" value="ATPase_P-type_domA"/>
</dbReference>
<protein>
    <submittedName>
        <fullName evidence="5">Magnesium-translocating P-type ATPase</fullName>
    </submittedName>
</protein>
<reference evidence="5 6" key="1">
    <citation type="submission" date="2024-03" db="EMBL/GenBank/DDBJ databases">
        <title>First Report of Pectobacterium brasiliscabiei causing potato scab in china.</title>
        <authorList>
            <person name="Handique U."/>
        </authorList>
    </citation>
    <scope>NUCLEOTIDE SEQUENCE [LARGE SCALE GENOMIC DNA]</scope>
    <source>
        <strain evidence="5 6">ZRIMU1503</strain>
    </source>
</reference>
<comment type="similarity">
    <text evidence="2">Belongs to the cation transport ATPase (P-type) (TC 3.A.3) family. Type IIA subfamily.</text>
</comment>
<dbReference type="SUPFAM" id="SSF81653">
    <property type="entry name" value="Calcium ATPase, transduction domain A"/>
    <property type="match status" value="1"/>
</dbReference>
<comment type="caution">
    <text evidence="5">The sequence shown here is derived from an EMBL/GenBank/DDBJ whole genome shotgun (WGS) entry which is preliminary data.</text>
</comment>
<organism evidence="5 6">
    <name type="scientific">Streptomyces brasiliscabiei</name>
    <dbReference type="NCBI Taxonomy" id="2736302"/>
    <lineage>
        <taxon>Bacteria</taxon>
        <taxon>Bacillati</taxon>
        <taxon>Actinomycetota</taxon>
        <taxon>Actinomycetes</taxon>
        <taxon>Kitasatosporales</taxon>
        <taxon>Streptomycetaceae</taxon>
        <taxon>Streptomyces</taxon>
    </lineage>
</organism>
<dbReference type="PANTHER" id="PTHR43294:SF21">
    <property type="entry name" value="CATION TRANSPORTING ATPASE"/>
    <property type="match status" value="1"/>
</dbReference>
<keyword evidence="3" id="KW-0472">Membrane</keyword>
<evidence type="ECO:0000256" key="3">
    <source>
        <dbReference type="ARBA" id="ARBA00022475"/>
    </source>
</evidence>
<evidence type="ECO:0000256" key="1">
    <source>
        <dbReference type="ARBA" id="ARBA00004651"/>
    </source>
</evidence>
<name>A0ABU8GXH3_9ACTN</name>
<dbReference type="InterPro" id="IPR008250">
    <property type="entry name" value="ATPase_P-typ_transduc_dom_A_sf"/>
</dbReference>
<proteinExistence type="inferred from homology"/>
<dbReference type="Gene3D" id="2.70.150.10">
    <property type="entry name" value="Calcium-transporting ATPase, cytoplasmic transduction domain A"/>
    <property type="match status" value="1"/>
</dbReference>
<dbReference type="InterPro" id="IPR050510">
    <property type="entry name" value="Cation_transp_ATPase_P-type"/>
</dbReference>
<feature type="non-terminal residue" evidence="5">
    <location>
        <position position="91"/>
    </location>
</feature>
<keyword evidence="3" id="KW-1003">Cell membrane</keyword>
<dbReference type="PANTHER" id="PTHR43294">
    <property type="entry name" value="SODIUM/POTASSIUM-TRANSPORTING ATPASE SUBUNIT ALPHA"/>
    <property type="match status" value="1"/>
</dbReference>
<keyword evidence="6" id="KW-1185">Reference proteome</keyword>
<evidence type="ECO:0000313" key="5">
    <source>
        <dbReference type="EMBL" id="MEI5617186.1"/>
    </source>
</evidence>
<gene>
    <name evidence="5" type="ORF">WB403_49705</name>
</gene>
<feature type="domain" description="P-type ATPase A" evidence="4">
    <location>
        <begin position="1"/>
        <end position="90"/>
    </location>
</feature>
<sequence>LVRGDIVHLSAGDMLPADLRLLEAKDLFINQSALTGEALPVEKFAHPASDAPASPFDISNLCFMGANVVSGSALGVVVRTGRRTFFGQIAD</sequence>
<evidence type="ECO:0000313" key="6">
    <source>
        <dbReference type="Proteomes" id="UP001365781"/>
    </source>
</evidence>
<feature type="non-terminal residue" evidence="5">
    <location>
        <position position="1"/>
    </location>
</feature>
<evidence type="ECO:0000259" key="4">
    <source>
        <dbReference type="Pfam" id="PF00122"/>
    </source>
</evidence>
<comment type="subcellular location">
    <subcellularLocation>
        <location evidence="1">Cell membrane</location>
        <topology evidence="1">Multi-pass membrane protein</topology>
    </subcellularLocation>
</comment>